<feature type="compositionally biased region" description="Basic and acidic residues" evidence="1">
    <location>
        <begin position="142"/>
        <end position="164"/>
    </location>
</feature>
<feature type="region of interest" description="Disordered" evidence="1">
    <location>
        <begin position="126"/>
        <end position="207"/>
    </location>
</feature>
<accession>A0A811JXQ8</accession>
<sequence length="207" mass="22960">MPTEFDEKTLKVIAESFGAGERISNEQESFFNASFRFEKADPAWIYVKTNNGRDGNRHKEVLCAGMIAISRTRELLIIIGSNDVDRPSFNSDRSAVDFLYEYVGSNFIACGNYDRFVNHRREAELEAANKPGPAPPTSVKVKKSEKLDKSEKSEKSEKSAKESKSGQSSETSEKTQTGTDAKPEKKKNADLSAKDHRSAKGAKNSIV</sequence>
<dbReference type="EMBL" id="CAJFCV020000001">
    <property type="protein sequence ID" value="CAG9079930.1"/>
    <property type="molecule type" value="Genomic_DNA"/>
</dbReference>
<keyword evidence="3" id="KW-1185">Reference proteome</keyword>
<dbReference type="AlphaFoldDB" id="A0A811JXQ8"/>
<dbReference type="Proteomes" id="UP000659654">
    <property type="component" value="Unassembled WGS sequence"/>
</dbReference>
<evidence type="ECO:0000313" key="3">
    <source>
        <dbReference type="Proteomes" id="UP000659654"/>
    </source>
</evidence>
<dbReference type="Proteomes" id="UP000582659">
    <property type="component" value="Unassembled WGS sequence"/>
</dbReference>
<proteinExistence type="predicted"/>
<feature type="compositionally biased region" description="Basic and acidic residues" evidence="1">
    <location>
        <begin position="181"/>
        <end position="198"/>
    </location>
</feature>
<dbReference type="EMBL" id="CAJFDI010000001">
    <property type="protein sequence ID" value="CAD5208018.1"/>
    <property type="molecule type" value="Genomic_DNA"/>
</dbReference>
<reference evidence="2" key="1">
    <citation type="submission" date="2020-09" db="EMBL/GenBank/DDBJ databases">
        <authorList>
            <person name="Kikuchi T."/>
        </authorList>
    </citation>
    <scope>NUCLEOTIDE SEQUENCE</scope>
    <source>
        <strain evidence="2">Ka4C1</strain>
    </source>
</reference>
<evidence type="ECO:0000313" key="2">
    <source>
        <dbReference type="EMBL" id="CAD5208018.1"/>
    </source>
</evidence>
<name>A0A811JXQ8_BURXY</name>
<evidence type="ECO:0000256" key="1">
    <source>
        <dbReference type="SAM" id="MobiDB-lite"/>
    </source>
</evidence>
<protein>
    <submittedName>
        <fullName evidence="2">(pine wood nematode) hypothetical protein</fullName>
    </submittedName>
</protein>
<comment type="caution">
    <text evidence="2">The sequence shown here is derived from an EMBL/GenBank/DDBJ whole genome shotgun (WGS) entry which is preliminary data.</text>
</comment>
<organism evidence="2 3">
    <name type="scientific">Bursaphelenchus xylophilus</name>
    <name type="common">Pinewood nematode worm</name>
    <name type="synonym">Aphelenchoides xylophilus</name>
    <dbReference type="NCBI Taxonomy" id="6326"/>
    <lineage>
        <taxon>Eukaryota</taxon>
        <taxon>Metazoa</taxon>
        <taxon>Ecdysozoa</taxon>
        <taxon>Nematoda</taxon>
        <taxon>Chromadorea</taxon>
        <taxon>Rhabditida</taxon>
        <taxon>Tylenchina</taxon>
        <taxon>Tylenchomorpha</taxon>
        <taxon>Aphelenchoidea</taxon>
        <taxon>Aphelenchoididae</taxon>
        <taxon>Bursaphelenchus</taxon>
    </lineage>
</organism>
<gene>
    <name evidence="2" type="ORF">BXYJ_LOCUS254</name>
</gene>